<dbReference type="AlphaFoldDB" id="A0A1H3KYK6"/>
<evidence type="ECO:0000313" key="2">
    <source>
        <dbReference type="Proteomes" id="UP000199529"/>
    </source>
</evidence>
<dbReference type="STRING" id="418495.SAMN05216215_102977"/>
<proteinExistence type="predicted"/>
<gene>
    <name evidence="1" type="ORF">SAMN05216215_102977</name>
</gene>
<dbReference type="Gene3D" id="2.60.40.420">
    <property type="entry name" value="Cupredoxins - blue copper proteins"/>
    <property type="match status" value="1"/>
</dbReference>
<dbReference type="Proteomes" id="UP000199529">
    <property type="component" value="Unassembled WGS sequence"/>
</dbReference>
<reference evidence="2" key="1">
    <citation type="submission" date="2016-10" db="EMBL/GenBank/DDBJ databases">
        <authorList>
            <person name="Varghese N."/>
            <person name="Submissions S."/>
        </authorList>
    </citation>
    <scope>NUCLEOTIDE SEQUENCE [LARGE SCALE GENOMIC DNA]</scope>
    <source>
        <strain evidence="2">CGMCC 4.3530</strain>
    </source>
</reference>
<organism evidence="1 2">
    <name type="scientific">Saccharopolyspora shandongensis</name>
    <dbReference type="NCBI Taxonomy" id="418495"/>
    <lineage>
        <taxon>Bacteria</taxon>
        <taxon>Bacillati</taxon>
        <taxon>Actinomycetota</taxon>
        <taxon>Actinomycetes</taxon>
        <taxon>Pseudonocardiales</taxon>
        <taxon>Pseudonocardiaceae</taxon>
        <taxon>Saccharopolyspora</taxon>
    </lineage>
</organism>
<dbReference type="SUPFAM" id="SSF49503">
    <property type="entry name" value="Cupredoxins"/>
    <property type="match status" value="1"/>
</dbReference>
<dbReference type="InterPro" id="IPR008972">
    <property type="entry name" value="Cupredoxin"/>
</dbReference>
<protein>
    <recommendedName>
        <fullName evidence="3">Plastocyanin</fullName>
    </recommendedName>
</protein>
<keyword evidence="2" id="KW-1185">Reference proteome</keyword>
<dbReference type="EMBL" id="FNOK01000029">
    <property type="protein sequence ID" value="SDY57096.1"/>
    <property type="molecule type" value="Genomic_DNA"/>
</dbReference>
<sequence length="147" mass="15414">MLIEVGGKRVIGRKSGRTRRVLLSVLLGVLALVATVCTGASAAAAPQAPAGPVGGGSALVIVKMVDYQLLQPAFLPPGRYTFRAINDGRAPHALQINGPGVANARTPVVQSGQATDLTVDLRRGLYDFWCPVGNHRQMGMQLNVFVG</sequence>
<evidence type="ECO:0008006" key="3">
    <source>
        <dbReference type="Google" id="ProtNLM"/>
    </source>
</evidence>
<accession>A0A1H3KYK6</accession>
<evidence type="ECO:0000313" key="1">
    <source>
        <dbReference type="EMBL" id="SDY57096.1"/>
    </source>
</evidence>
<name>A0A1H3KYK6_9PSEU</name>